<dbReference type="GO" id="GO:0017069">
    <property type="term" value="F:snRNA binding"/>
    <property type="evidence" value="ECO:0007669"/>
    <property type="project" value="TreeGrafter"/>
</dbReference>
<dbReference type="FunCoup" id="A0A7R8Z1Q3">
    <property type="interactions" value="253"/>
</dbReference>
<keyword evidence="3 6" id="KW-0808">Transferase</keyword>
<dbReference type="GO" id="GO:0040031">
    <property type="term" value="P:snRNA modification"/>
    <property type="evidence" value="ECO:0007669"/>
    <property type="project" value="TreeGrafter"/>
</dbReference>
<evidence type="ECO:0000256" key="4">
    <source>
        <dbReference type="ARBA" id="ARBA00022691"/>
    </source>
</evidence>
<feature type="compositionally biased region" description="Basic and acidic residues" evidence="7">
    <location>
        <begin position="16"/>
        <end position="37"/>
    </location>
</feature>
<sequence>MADMIGRSEITCILQESKKDEEDTTKSLNGDQRKLDASEAEAVDSEYEPIPKKNYEPAGIIAPHGSPKKRLNIPDPKRDNVGKDKTLYKYGNYSRYYGYRNTKDFHDVRLNVFAQHKDLFVGMEILDIGCNVGLLTMSIAKEYSISHITGLDIDKSLINQAKKFIQRQRRNFTGIERSGYPFNVTFLHGNYVVRNAVLLEVKERQHFDLILCLSVTKWIHLNFGDDGVKLAFKRMFKQLKTGGKLILEPQPWNSYKRRKKLTPEIAENFNAVRFYPKDFTEYLLSDAVGFSRMYELEKPTHDVKGFQRPLQVFVKDG</sequence>
<evidence type="ECO:0000259" key="8">
    <source>
        <dbReference type="PROSITE" id="PS51515"/>
    </source>
</evidence>
<dbReference type="InterPro" id="IPR029063">
    <property type="entry name" value="SAM-dependent_MTases_sf"/>
</dbReference>
<dbReference type="Gene3D" id="3.40.50.150">
    <property type="entry name" value="Vaccinia Virus protein VP39"/>
    <property type="match status" value="1"/>
</dbReference>
<evidence type="ECO:0000256" key="2">
    <source>
        <dbReference type="ARBA" id="ARBA00022603"/>
    </source>
</evidence>
<evidence type="ECO:0000256" key="3">
    <source>
        <dbReference type="ARBA" id="ARBA00022679"/>
    </source>
</evidence>
<dbReference type="Pfam" id="PF06859">
    <property type="entry name" value="Bin3"/>
    <property type="match status" value="1"/>
</dbReference>
<dbReference type="GO" id="GO:0032259">
    <property type="term" value="P:methylation"/>
    <property type="evidence" value="ECO:0007669"/>
    <property type="project" value="UniProtKB-KW"/>
</dbReference>
<dbReference type="GO" id="GO:0008171">
    <property type="term" value="F:O-methyltransferase activity"/>
    <property type="evidence" value="ECO:0007669"/>
    <property type="project" value="UniProtKB-UniRule"/>
</dbReference>
<dbReference type="PANTHER" id="PTHR12315">
    <property type="entry name" value="BICOID-INTERACTING PROTEIN RELATED"/>
    <property type="match status" value="1"/>
</dbReference>
<dbReference type="OMA" id="KWIHLFH"/>
<proteinExistence type="inferred from homology"/>
<name>A0A7R8Z1Q3_HERIL</name>
<dbReference type="InterPro" id="IPR039772">
    <property type="entry name" value="Bin3-like"/>
</dbReference>
<dbReference type="InParanoid" id="A0A7R8Z1Q3"/>
<dbReference type="FunFam" id="3.40.50.150:FF:000083">
    <property type="entry name" value="7SK snRNA methylphosphate capping enzyme"/>
    <property type="match status" value="1"/>
</dbReference>
<organism evidence="9 10">
    <name type="scientific">Hermetia illucens</name>
    <name type="common">Black soldier fly</name>
    <dbReference type="NCBI Taxonomy" id="343691"/>
    <lineage>
        <taxon>Eukaryota</taxon>
        <taxon>Metazoa</taxon>
        <taxon>Ecdysozoa</taxon>
        <taxon>Arthropoda</taxon>
        <taxon>Hexapoda</taxon>
        <taxon>Insecta</taxon>
        <taxon>Pterygota</taxon>
        <taxon>Neoptera</taxon>
        <taxon>Endopterygota</taxon>
        <taxon>Diptera</taxon>
        <taxon>Brachycera</taxon>
        <taxon>Stratiomyomorpha</taxon>
        <taxon>Stratiomyidae</taxon>
        <taxon>Hermetiinae</taxon>
        <taxon>Hermetia</taxon>
    </lineage>
</organism>
<dbReference type="OrthoDB" id="10017101at2759"/>
<reference evidence="9 10" key="1">
    <citation type="submission" date="2020-11" db="EMBL/GenBank/DDBJ databases">
        <authorList>
            <person name="Wallbank WR R."/>
            <person name="Pardo Diaz C."/>
            <person name="Kozak K."/>
            <person name="Martin S."/>
            <person name="Jiggins C."/>
            <person name="Moest M."/>
            <person name="Warren A I."/>
            <person name="Generalovic N T."/>
            <person name="Byers J.R.P. K."/>
            <person name="Montejo-Kovacevich G."/>
            <person name="Yen C E."/>
        </authorList>
    </citation>
    <scope>NUCLEOTIDE SEQUENCE [LARGE SCALE GENOMIC DNA]</scope>
</reference>
<dbReference type="SUPFAM" id="SSF53335">
    <property type="entry name" value="S-adenosyl-L-methionine-dependent methyltransferases"/>
    <property type="match status" value="1"/>
</dbReference>
<evidence type="ECO:0000313" key="10">
    <source>
        <dbReference type="Proteomes" id="UP000594454"/>
    </source>
</evidence>
<feature type="domain" description="Bin3-type SAM" evidence="8">
    <location>
        <begin position="107"/>
        <end position="317"/>
    </location>
</feature>
<dbReference type="InterPro" id="IPR024160">
    <property type="entry name" value="BIN3_SAM-bd_dom"/>
</dbReference>
<feature type="region of interest" description="Disordered" evidence="7">
    <location>
        <begin position="1"/>
        <end position="78"/>
    </location>
</feature>
<evidence type="ECO:0000256" key="6">
    <source>
        <dbReference type="RuleBase" id="RU367087"/>
    </source>
</evidence>
<dbReference type="PANTHER" id="PTHR12315:SF0">
    <property type="entry name" value="7SK SNRNA METHYLPHOSPHATE CAPPING ENZYME"/>
    <property type="match status" value="1"/>
</dbReference>
<dbReference type="Proteomes" id="UP000594454">
    <property type="component" value="Chromosome 6"/>
</dbReference>
<dbReference type="InterPro" id="IPR010675">
    <property type="entry name" value="Bin3_C"/>
</dbReference>
<dbReference type="PROSITE" id="PS51515">
    <property type="entry name" value="BIN3_SAM"/>
    <property type="match status" value="1"/>
</dbReference>
<dbReference type="AlphaFoldDB" id="A0A7R8Z1Q3"/>
<dbReference type="GO" id="GO:0008173">
    <property type="term" value="F:RNA methyltransferase activity"/>
    <property type="evidence" value="ECO:0007669"/>
    <property type="project" value="UniProtKB-UniRule"/>
</dbReference>
<dbReference type="EC" id="2.1.1.-" evidence="6"/>
<feature type="compositionally biased region" description="Acidic residues" evidence="7">
    <location>
        <begin position="38"/>
        <end position="47"/>
    </location>
</feature>
<keyword evidence="4 5" id="KW-0949">S-adenosyl-L-methionine</keyword>
<protein>
    <recommendedName>
        <fullName evidence="6">RNA methyltransferase</fullName>
        <ecNumber evidence="6">2.1.1.-</ecNumber>
    </recommendedName>
</protein>
<keyword evidence="2 6" id="KW-0489">Methyltransferase</keyword>
<evidence type="ECO:0000256" key="5">
    <source>
        <dbReference type="PROSITE-ProRule" id="PRU00848"/>
    </source>
</evidence>
<dbReference type="EMBL" id="LR899014">
    <property type="protein sequence ID" value="CAD7093829.1"/>
    <property type="molecule type" value="Genomic_DNA"/>
</dbReference>
<evidence type="ECO:0000256" key="1">
    <source>
        <dbReference type="ARBA" id="ARBA00008361"/>
    </source>
</evidence>
<accession>A0A7R8Z1Q3</accession>
<evidence type="ECO:0000313" key="9">
    <source>
        <dbReference type="EMBL" id="CAD7093829.1"/>
    </source>
</evidence>
<keyword evidence="10" id="KW-1185">Reference proteome</keyword>
<comment type="similarity">
    <text evidence="1 6">Belongs to the methyltransferase superfamily.</text>
</comment>
<gene>
    <name evidence="9" type="ORF">HERILL_LOCUS16092</name>
</gene>
<dbReference type="CDD" id="cd02440">
    <property type="entry name" value="AdoMet_MTases"/>
    <property type="match status" value="1"/>
</dbReference>
<evidence type="ECO:0000256" key="7">
    <source>
        <dbReference type="SAM" id="MobiDB-lite"/>
    </source>
</evidence>